<proteinExistence type="predicted"/>
<dbReference type="AlphaFoldDB" id="A0A2A9NHW0"/>
<name>A0A2A9NHW0_9AGAR</name>
<keyword evidence="2" id="KW-0472">Membrane</keyword>
<dbReference type="OrthoDB" id="3152367at2759"/>
<feature type="compositionally biased region" description="Polar residues" evidence="1">
    <location>
        <begin position="11"/>
        <end position="33"/>
    </location>
</feature>
<keyword evidence="2" id="KW-1133">Transmembrane helix</keyword>
<evidence type="ECO:0000256" key="2">
    <source>
        <dbReference type="SAM" id="Phobius"/>
    </source>
</evidence>
<keyword evidence="2" id="KW-0812">Transmembrane</keyword>
<reference evidence="3 4" key="1">
    <citation type="submission" date="2014-02" db="EMBL/GenBank/DDBJ databases">
        <title>Transposable element dynamics among asymbiotic and ectomycorrhizal Amanita fungi.</title>
        <authorList>
            <consortium name="DOE Joint Genome Institute"/>
            <person name="Hess J."/>
            <person name="Skrede I."/>
            <person name="Wolfe B."/>
            <person name="LaButti K."/>
            <person name="Ohm R.A."/>
            <person name="Grigoriev I.V."/>
            <person name="Pringle A."/>
        </authorList>
    </citation>
    <scope>NUCLEOTIDE SEQUENCE [LARGE SCALE GENOMIC DNA]</scope>
    <source>
        <strain evidence="3 4">SKay4041</strain>
    </source>
</reference>
<accession>A0A2A9NHW0</accession>
<organism evidence="3 4">
    <name type="scientific">Amanita thiersii Skay4041</name>
    <dbReference type="NCBI Taxonomy" id="703135"/>
    <lineage>
        <taxon>Eukaryota</taxon>
        <taxon>Fungi</taxon>
        <taxon>Dikarya</taxon>
        <taxon>Basidiomycota</taxon>
        <taxon>Agaricomycotina</taxon>
        <taxon>Agaricomycetes</taxon>
        <taxon>Agaricomycetidae</taxon>
        <taxon>Agaricales</taxon>
        <taxon>Pluteineae</taxon>
        <taxon>Amanitaceae</taxon>
        <taxon>Amanita</taxon>
    </lineage>
</organism>
<feature type="transmembrane region" description="Helical" evidence="2">
    <location>
        <begin position="256"/>
        <end position="278"/>
    </location>
</feature>
<protein>
    <submittedName>
        <fullName evidence="3">Uncharacterized protein</fullName>
    </submittedName>
</protein>
<dbReference type="EMBL" id="KZ302121">
    <property type="protein sequence ID" value="PFH47290.1"/>
    <property type="molecule type" value="Genomic_DNA"/>
</dbReference>
<feature type="transmembrane region" description="Helical" evidence="2">
    <location>
        <begin position="95"/>
        <end position="114"/>
    </location>
</feature>
<feature type="compositionally biased region" description="Low complexity" evidence="1">
    <location>
        <begin position="37"/>
        <end position="50"/>
    </location>
</feature>
<keyword evidence="4" id="KW-1185">Reference proteome</keyword>
<feature type="transmembrane region" description="Helical" evidence="2">
    <location>
        <begin position="222"/>
        <end position="250"/>
    </location>
</feature>
<feature type="region of interest" description="Disordered" evidence="1">
    <location>
        <begin position="1"/>
        <end position="67"/>
    </location>
</feature>
<evidence type="ECO:0000313" key="3">
    <source>
        <dbReference type="EMBL" id="PFH47290.1"/>
    </source>
</evidence>
<evidence type="ECO:0000313" key="4">
    <source>
        <dbReference type="Proteomes" id="UP000242287"/>
    </source>
</evidence>
<sequence length="296" mass="32230">MAIGEHGVASRMSTAVSFTSSPPTRSASGTSRLHATAASASASRSPSPSRLGVLSRNSVDTSKAKESKKVRLKMEAEAWRDGHQRAKLIKEGYRSLALICTFMAGVQAQILSVIPDRDTTAVQVATAFFYSSLLANIFGGILGSLSARWFEMLTPEEADHIYAWIGLEIDSSLGVKQANVEMEEGSILNTPCGPGDGGKESPEVYGRYDEEDEDLLERIKHWWIALAVGAARFIAIIGFGFLAAGIMVLVWEVHPVLTKVLCTTIFATSTILLPPFYFKHDRKRVLNLIKLKRVSG</sequence>
<dbReference type="Proteomes" id="UP000242287">
    <property type="component" value="Unassembled WGS sequence"/>
</dbReference>
<feature type="transmembrane region" description="Helical" evidence="2">
    <location>
        <begin position="120"/>
        <end position="142"/>
    </location>
</feature>
<gene>
    <name evidence="3" type="ORF">AMATHDRAFT_6899</name>
</gene>
<evidence type="ECO:0000256" key="1">
    <source>
        <dbReference type="SAM" id="MobiDB-lite"/>
    </source>
</evidence>